<dbReference type="AlphaFoldDB" id="A0A835LAS4"/>
<dbReference type="InterPro" id="IPR005636">
    <property type="entry name" value="DTW"/>
</dbReference>
<dbReference type="EMBL" id="JACKWZ010000079">
    <property type="protein sequence ID" value="KAF9417038.1"/>
    <property type="molecule type" value="Genomic_DNA"/>
</dbReference>
<comment type="catalytic activity">
    <reaction evidence="9">
        <text>a uridine in tRNA + S-adenosyl-L-methionine = a 3-[(3S)-3-amino-3-carboxypropyl]uridine in tRNA + S-methyl-5'-thioadenosine + H(+)</text>
        <dbReference type="Rhea" id="RHEA:62432"/>
        <dbReference type="Rhea" id="RHEA-COMP:13339"/>
        <dbReference type="Rhea" id="RHEA-COMP:16092"/>
        <dbReference type="ChEBI" id="CHEBI:15378"/>
        <dbReference type="ChEBI" id="CHEBI:17509"/>
        <dbReference type="ChEBI" id="CHEBI:59789"/>
        <dbReference type="ChEBI" id="CHEBI:65315"/>
        <dbReference type="ChEBI" id="CHEBI:82930"/>
        <dbReference type="EC" id="2.5.1.25"/>
    </reaction>
</comment>
<dbReference type="PROSITE" id="PS00323">
    <property type="entry name" value="RIBOSOMAL_S19"/>
    <property type="match status" value="1"/>
</dbReference>
<dbReference type="FunFam" id="3.30.860.10:FF:000002">
    <property type="entry name" value="40S ribosomal protein S15"/>
    <property type="match status" value="1"/>
</dbReference>
<dbReference type="Pfam" id="PF00203">
    <property type="entry name" value="Ribosomal_S19"/>
    <property type="match status" value="1"/>
</dbReference>
<evidence type="ECO:0000256" key="1">
    <source>
        <dbReference type="ARBA" id="ARBA00007345"/>
    </source>
</evidence>
<dbReference type="PANTHER" id="PTHR11880">
    <property type="entry name" value="RIBOSOMAL PROTEIN S19P FAMILY MEMBER"/>
    <property type="match status" value="1"/>
</dbReference>
<dbReference type="NCBIfam" id="TIGR01025">
    <property type="entry name" value="uS19_arch"/>
    <property type="match status" value="1"/>
</dbReference>
<dbReference type="HAMAP" id="MF_00531">
    <property type="entry name" value="Ribosomal_uS19"/>
    <property type="match status" value="1"/>
</dbReference>
<dbReference type="InterPro" id="IPR005713">
    <property type="entry name" value="Ribosomal_uS19_euk/arc"/>
</dbReference>
<comment type="similarity">
    <text evidence="1 10">Belongs to the universal ribosomal protein uS19 family.</text>
</comment>
<dbReference type="InterPro" id="IPR020934">
    <property type="entry name" value="Ribosomal_uS19_CS"/>
</dbReference>
<dbReference type="GO" id="GO:0003723">
    <property type="term" value="F:RNA binding"/>
    <property type="evidence" value="ECO:0007669"/>
    <property type="project" value="InterPro"/>
</dbReference>
<evidence type="ECO:0000313" key="12">
    <source>
        <dbReference type="EMBL" id="KAF9417038.1"/>
    </source>
</evidence>
<dbReference type="PRINTS" id="PR00975">
    <property type="entry name" value="RIBOSOMALS19"/>
</dbReference>
<dbReference type="Gene3D" id="3.30.860.10">
    <property type="entry name" value="30s Ribosomal Protein S19, Chain A"/>
    <property type="match status" value="1"/>
</dbReference>
<name>A0A835LAS4_SPOEX</name>
<keyword evidence="3" id="KW-0808">Transferase</keyword>
<evidence type="ECO:0000256" key="2">
    <source>
        <dbReference type="ARBA" id="ARBA00012386"/>
    </source>
</evidence>
<dbReference type="InterPro" id="IPR023575">
    <property type="entry name" value="Ribosomal_uS19_SF"/>
</dbReference>
<dbReference type="GO" id="GO:0006412">
    <property type="term" value="P:translation"/>
    <property type="evidence" value="ECO:0007669"/>
    <property type="project" value="InterPro"/>
</dbReference>
<evidence type="ECO:0000256" key="4">
    <source>
        <dbReference type="ARBA" id="ARBA00022691"/>
    </source>
</evidence>
<dbReference type="GO" id="GO:0016432">
    <property type="term" value="F:tRNA-uridine aminocarboxypropyltransferase activity"/>
    <property type="evidence" value="ECO:0007669"/>
    <property type="project" value="UniProtKB-EC"/>
</dbReference>
<dbReference type="SUPFAM" id="SSF54570">
    <property type="entry name" value="Ribosomal protein S19"/>
    <property type="match status" value="1"/>
</dbReference>
<sequence>MEELEVWDDLSNIPADPPTMRKLCADCRRPAVVCWCSALPPEKLNPRSTVILLQHPAEEKRCLRTAPMLQLGLAPDKCLIFKGKKFPQPRHKDLEILLTQPNTLLLYPSKSAIDIRDMENDTDSYNLVLIDGTWPQAKAIYASSPILHNIKQVKLLTSNTSSYIIRTQPTEGCLSTLETAAEALSQLERDPKYTELLIQPLHTLLRYNVYVLQVDETLKKKRTFRKFTFRGVDLDQLLDMPNEQLMELMHARARRRFARGLKRKPMALVKKLRRAKKEAPPNEKPEIVKTHLRNMIIVPEMVGSIVGIYNGKTFNQVEIKPEMIGHYLGEFSVTYKPVKHGRPGIGATHSSRFIPLK</sequence>
<dbReference type="GO" id="GO:0022627">
    <property type="term" value="C:cytosolic small ribosomal subunit"/>
    <property type="evidence" value="ECO:0007669"/>
    <property type="project" value="TreeGrafter"/>
</dbReference>
<evidence type="ECO:0000256" key="3">
    <source>
        <dbReference type="ARBA" id="ARBA00022679"/>
    </source>
</evidence>
<evidence type="ECO:0000256" key="10">
    <source>
        <dbReference type="RuleBase" id="RU003485"/>
    </source>
</evidence>
<keyword evidence="13" id="KW-1185">Reference proteome</keyword>
<dbReference type="EC" id="2.5.1.25" evidence="2"/>
<accession>A0A835LAS4</accession>
<dbReference type="Proteomes" id="UP000648187">
    <property type="component" value="Unassembled WGS sequence"/>
</dbReference>
<evidence type="ECO:0000256" key="9">
    <source>
        <dbReference type="ARBA" id="ARBA00048718"/>
    </source>
</evidence>
<dbReference type="GO" id="GO:0008033">
    <property type="term" value="P:tRNA processing"/>
    <property type="evidence" value="ECO:0007669"/>
    <property type="project" value="UniProtKB-KW"/>
</dbReference>
<dbReference type="InterPro" id="IPR002222">
    <property type="entry name" value="Ribosomal_uS19"/>
</dbReference>
<dbReference type="PANTHER" id="PTHR11880:SF2">
    <property type="entry name" value="SMALL RIBOSOMAL SUBUNIT PROTEIN US19"/>
    <property type="match status" value="1"/>
</dbReference>
<dbReference type="NCBIfam" id="NF003121">
    <property type="entry name" value="PRK04038.1"/>
    <property type="match status" value="1"/>
</dbReference>
<proteinExistence type="inferred from homology"/>
<organism evidence="12 13">
    <name type="scientific">Spodoptera exigua</name>
    <name type="common">Beet armyworm</name>
    <name type="synonym">Noctua fulgens</name>
    <dbReference type="NCBI Taxonomy" id="7107"/>
    <lineage>
        <taxon>Eukaryota</taxon>
        <taxon>Metazoa</taxon>
        <taxon>Ecdysozoa</taxon>
        <taxon>Arthropoda</taxon>
        <taxon>Hexapoda</taxon>
        <taxon>Insecta</taxon>
        <taxon>Pterygota</taxon>
        <taxon>Neoptera</taxon>
        <taxon>Endopterygota</taxon>
        <taxon>Lepidoptera</taxon>
        <taxon>Glossata</taxon>
        <taxon>Ditrysia</taxon>
        <taxon>Noctuoidea</taxon>
        <taxon>Noctuidae</taxon>
        <taxon>Amphipyrinae</taxon>
        <taxon>Spodoptera</taxon>
    </lineage>
</organism>
<dbReference type="Pfam" id="PF03942">
    <property type="entry name" value="DTW"/>
    <property type="match status" value="1"/>
</dbReference>
<keyword evidence="7 10" id="KW-0687">Ribonucleoprotein</keyword>
<keyword evidence="5" id="KW-0819">tRNA processing</keyword>
<comment type="caution">
    <text evidence="12">The sequence shown here is derived from an EMBL/GenBank/DDBJ whole genome shotgun (WGS) entry which is preliminary data.</text>
</comment>
<feature type="domain" description="DTW" evidence="11">
    <location>
        <begin position="20"/>
        <end position="213"/>
    </location>
</feature>
<evidence type="ECO:0000256" key="6">
    <source>
        <dbReference type="ARBA" id="ARBA00022980"/>
    </source>
</evidence>
<dbReference type="GO" id="GO:0000028">
    <property type="term" value="P:ribosomal small subunit assembly"/>
    <property type="evidence" value="ECO:0007669"/>
    <property type="project" value="TreeGrafter"/>
</dbReference>
<evidence type="ECO:0000256" key="5">
    <source>
        <dbReference type="ARBA" id="ARBA00022694"/>
    </source>
</evidence>
<keyword evidence="4" id="KW-0949">S-adenosyl-L-methionine</keyword>
<dbReference type="GO" id="GO:0003735">
    <property type="term" value="F:structural constituent of ribosome"/>
    <property type="evidence" value="ECO:0007669"/>
    <property type="project" value="InterPro"/>
</dbReference>
<reference evidence="12" key="1">
    <citation type="submission" date="2020-08" db="EMBL/GenBank/DDBJ databases">
        <title>Spodoptera exigua strain:BAW_Kor-Di-RS1 Genome sequencing and assembly.</title>
        <authorList>
            <person name="Kim J."/>
            <person name="Nam H.Y."/>
            <person name="Kwon M."/>
            <person name="Choi J.H."/>
            <person name="Cho S.R."/>
            <person name="Kim G.-H."/>
        </authorList>
    </citation>
    <scope>NUCLEOTIDE SEQUENCE</scope>
    <source>
        <strain evidence="12">BAW_Kor-Di-RS1</strain>
        <tissue evidence="12">Whole-body</tissue>
    </source>
</reference>
<evidence type="ECO:0000256" key="7">
    <source>
        <dbReference type="ARBA" id="ARBA00023274"/>
    </source>
</evidence>
<dbReference type="SMART" id="SM01144">
    <property type="entry name" value="DTW"/>
    <property type="match status" value="1"/>
</dbReference>
<protein>
    <recommendedName>
        <fullName evidence="2">tRNA-uridine aminocarboxypropyltransferase</fullName>
        <ecNumber evidence="2">2.5.1.25</ecNumber>
    </recommendedName>
    <alternativeName>
        <fullName evidence="8">40S ribosomal protein S15</fullName>
    </alternativeName>
</protein>
<gene>
    <name evidence="12" type="ORF">HW555_005790</name>
</gene>
<evidence type="ECO:0000313" key="13">
    <source>
        <dbReference type="Proteomes" id="UP000648187"/>
    </source>
</evidence>
<evidence type="ECO:0000256" key="8">
    <source>
        <dbReference type="ARBA" id="ARBA00035469"/>
    </source>
</evidence>
<keyword evidence="6 10" id="KW-0689">Ribosomal protein</keyword>
<evidence type="ECO:0000259" key="11">
    <source>
        <dbReference type="SMART" id="SM01144"/>
    </source>
</evidence>